<dbReference type="AlphaFoldDB" id="H5SID7"/>
<dbReference type="PRINTS" id="PR00037">
    <property type="entry name" value="HTHLACR"/>
</dbReference>
<evidence type="ECO:0000256" key="3">
    <source>
        <dbReference type="ARBA" id="ARBA00023163"/>
    </source>
</evidence>
<organism evidence="5">
    <name type="scientific">uncultured Chloroflexota bacterium</name>
    <dbReference type="NCBI Taxonomy" id="166587"/>
    <lineage>
        <taxon>Bacteria</taxon>
        <taxon>Bacillati</taxon>
        <taxon>Chloroflexota</taxon>
        <taxon>environmental samples</taxon>
    </lineage>
</organism>
<dbReference type="SUPFAM" id="SSF46785">
    <property type="entry name" value="Winged helix' DNA-binding domain"/>
    <property type="match status" value="1"/>
</dbReference>
<dbReference type="SUPFAM" id="SSF100950">
    <property type="entry name" value="NagB/RpiA/CoA transferase-like"/>
    <property type="match status" value="1"/>
</dbReference>
<evidence type="ECO:0000256" key="2">
    <source>
        <dbReference type="ARBA" id="ARBA00023125"/>
    </source>
</evidence>
<dbReference type="InterPro" id="IPR014036">
    <property type="entry name" value="DeoR-like_C"/>
</dbReference>
<dbReference type="GO" id="GO:0003700">
    <property type="term" value="F:DNA-binding transcription factor activity"/>
    <property type="evidence" value="ECO:0007669"/>
    <property type="project" value="InterPro"/>
</dbReference>
<dbReference type="PROSITE" id="PS51000">
    <property type="entry name" value="HTH_DEOR_2"/>
    <property type="match status" value="1"/>
</dbReference>
<dbReference type="EMBL" id="AP011732">
    <property type="protein sequence ID" value="BAL55923.1"/>
    <property type="molecule type" value="Genomic_DNA"/>
</dbReference>
<dbReference type="GO" id="GO:0003677">
    <property type="term" value="F:DNA binding"/>
    <property type="evidence" value="ECO:0007669"/>
    <property type="project" value="UniProtKB-KW"/>
</dbReference>
<dbReference type="InterPro" id="IPR001034">
    <property type="entry name" value="DeoR_HTH"/>
</dbReference>
<reference evidence="5" key="2">
    <citation type="journal article" date="2012" name="PLoS ONE">
        <title>A Deeply Branching Thermophilic Bacterium with an Ancient Acetyl-CoA Pathway Dominates a Subsurface Ecosystem.</title>
        <authorList>
            <person name="Takami H."/>
            <person name="Noguchi H."/>
            <person name="Takaki Y."/>
            <person name="Uchiyama I."/>
            <person name="Toyoda A."/>
            <person name="Nishi S."/>
            <person name="Chee G.-J."/>
            <person name="Arai W."/>
            <person name="Nunoura T."/>
            <person name="Itoh T."/>
            <person name="Hattori M."/>
            <person name="Takai K."/>
        </authorList>
    </citation>
    <scope>NUCLEOTIDE SEQUENCE</scope>
</reference>
<proteinExistence type="predicted"/>
<evidence type="ECO:0000313" key="5">
    <source>
        <dbReference type="EMBL" id="BAL55923.1"/>
    </source>
</evidence>
<dbReference type="Pfam" id="PF00455">
    <property type="entry name" value="DeoRC"/>
    <property type="match status" value="1"/>
</dbReference>
<dbReference type="Pfam" id="PF08220">
    <property type="entry name" value="HTH_DeoR"/>
    <property type="match status" value="1"/>
</dbReference>
<evidence type="ECO:0000259" key="4">
    <source>
        <dbReference type="PROSITE" id="PS51000"/>
    </source>
</evidence>
<gene>
    <name evidence="5" type="ORF">HGMM_F32G01C33</name>
</gene>
<dbReference type="PANTHER" id="PTHR30363">
    <property type="entry name" value="HTH-TYPE TRANSCRIPTIONAL REGULATOR SRLR-RELATED"/>
    <property type="match status" value="1"/>
</dbReference>
<dbReference type="InterPro" id="IPR036390">
    <property type="entry name" value="WH_DNA-bd_sf"/>
</dbReference>
<keyword evidence="1" id="KW-0805">Transcription regulation</keyword>
<dbReference type="Gene3D" id="1.10.10.10">
    <property type="entry name" value="Winged helix-like DNA-binding domain superfamily/Winged helix DNA-binding domain"/>
    <property type="match status" value="1"/>
</dbReference>
<name>H5SID7_9CHLR</name>
<dbReference type="InterPro" id="IPR037171">
    <property type="entry name" value="NagB/RpiA_transferase-like"/>
</dbReference>
<accession>H5SID7</accession>
<protein>
    <submittedName>
        <fullName evidence="5">DeoR family transcriptional regulator</fullName>
    </submittedName>
</protein>
<dbReference type="InterPro" id="IPR018356">
    <property type="entry name" value="Tscrpt_reg_HTH_DeoR_CS"/>
</dbReference>
<dbReference type="InterPro" id="IPR050313">
    <property type="entry name" value="Carb_Metab_HTH_regulators"/>
</dbReference>
<feature type="domain" description="HTH deoR-type" evidence="4">
    <location>
        <begin position="3"/>
        <end position="58"/>
    </location>
</feature>
<keyword evidence="2" id="KW-0238">DNA-binding</keyword>
<dbReference type="PROSITE" id="PS00894">
    <property type="entry name" value="HTH_DEOR_1"/>
    <property type="match status" value="1"/>
</dbReference>
<reference evidence="5" key="1">
    <citation type="journal article" date="2005" name="Environ. Microbiol.">
        <title>Genetic and functional properties of uncultivated thermophilic crenarchaeotes from a subsurface gold mine as revealed by analysis of genome fragments.</title>
        <authorList>
            <person name="Nunoura T."/>
            <person name="Hirayama H."/>
            <person name="Takami H."/>
            <person name="Oida H."/>
            <person name="Nishi S."/>
            <person name="Shimamura S."/>
            <person name="Suzuki Y."/>
            <person name="Inagaki F."/>
            <person name="Takai K."/>
            <person name="Nealson K.H."/>
            <person name="Horikoshi K."/>
        </authorList>
    </citation>
    <scope>NUCLEOTIDE SEQUENCE</scope>
</reference>
<keyword evidence="3" id="KW-0804">Transcription</keyword>
<dbReference type="PANTHER" id="PTHR30363:SF44">
    <property type="entry name" value="AGA OPERON TRANSCRIPTIONAL REPRESSOR-RELATED"/>
    <property type="match status" value="1"/>
</dbReference>
<dbReference type="Gene3D" id="3.40.50.1360">
    <property type="match status" value="1"/>
</dbReference>
<dbReference type="SMART" id="SM01134">
    <property type="entry name" value="DeoRC"/>
    <property type="match status" value="1"/>
</dbReference>
<dbReference type="SMART" id="SM00420">
    <property type="entry name" value="HTH_DEOR"/>
    <property type="match status" value="1"/>
</dbReference>
<dbReference type="InterPro" id="IPR036388">
    <property type="entry name" value="WH-like_DNA-bd_sf"/>
</dbReference>
<evidence type="ECO:0000256" key="1">
    <source>
        <dbReference type="ARBA" id="ARBA00023015"/>
    </source>
</evidence>
<sequence length="255" mass="28055">MNAHSRQQQILALLESKGEVRVSELCQQFGVSEMTIRRDLAALDRAGLIRRTHGGAISGRGRSYEPPFLERANTNLNQKKRIAGLAITLIHDGESIALDVGTTTLEVAMALRQKALRNLTIITSSLHIANLLAEMPHIRLIVSGGILRPGEHSLIGHLAERTFREFYVDKLFLGVGGISLEAGLTEFNLEDALVKQAMLQNAKECIVLADSSKLNRIALNRIAPLHAIHTLITDAEADRDTLQRLQELGIRILLA</sequence>